<accession>A0A1A7C985</accession>
<name>A0A1A7C985_9BURK</name>
<reference evidence="1 2" key="1">
    <citation type="submission" date="2016-04" db="EMBL/GenBank/DDBJ databases">
        <title>Draft genome sequence of Janthinobacterium psychrotolerans sp. nov., isolated from freshwater sediments in Denmark.</title>
        <authorList>
            <person name="Gong X."/>
            <person name="Skrivergaard S."/>
            <person name="Korsgaard B.S."/>
            <person name="Schreiber L."/>
            <person name="Marshall I.P."/>
            <person name="Finster K."/>
            <person name="Schramm A."/>
        </authorList>
    </citation>
    <scope>NUCLEOTIDE SEQUENCE [LARGE SCALE GENOMIC DNA]</scope>
    <source>
        <strain evidence="1 2">S3-2</strain>
    </source>
</reference>
<keyword evidence="2" id="KW-1185">Reference proteome</keyword>
<dbReference type="Proteomes" id="UP000092713">
    <property type="component" value="Unassembled WGS sequence"/>
</dbReference>
<dbReference type="STRING" id="1747903.ASR47_103512"/>
<comment type="caution">
    <text evidence="1">The sequence shown here is derived from an EMBL/GenBank/DDBJ whole genome shotgun (WGS) entry which is preliminary data.</text>
</comment>
<organism evidence="1 2">
    <name type="scientific">Janthinobacterium psychrotolerans</name>
    <dbReference type="NCBI Taxonomy" id="1747903"/>
    <lineage>
        <taxon>Bacteria</taxon>
        <taxon>Pseudomonadati</taxon>
        <taxon>Pseudomonadota</taxon>
        <taxon>Betaproteobacteria</taxon>
        <taxon>Burkholderiales</taxon>
        <taxon>Oxalobacteraceae</taxon>
        <taxon>Janthinobacterium</taxon>
    </lineage>
</organism>
<gene>
    <name evidence="1" type="ORF">ASR47_103512</name>
</gene>
<evidence type="ECO:0000313" key="2">
    <source>
        <dbReference type="Proteomes" id="UP000092713"/>
    </source>
</evidence>
<proteinExistence type="predicted"/>
<dbReference type="RefSeq" id="WP_065305867.1">
    <property type="nucleotide sequence ID" value="NZ_LOCQ01000028.1"/>
</dbReference>
<evidence type="ECO:0000313" key="1">
    <source>
        <dbReference type="EMBL" id="OBV41569.1"/>
    </source>
</evidence>
<sequence length="124" mass="13535">MLKKIWLMVATTALTVALALAMYVYGAPVVVLHYSAAASGPVGFFFNDDDSITKDTLEPGTSRQFRTAHYPHAGYFVEVSLPLASRAGVEIRPPFSRVDVHIGADTNIMRTVIKTDFMARIGSD</sequence>
<protein>
    <submittedName>
        <fullName evidence="1">Uncharacterized protein</fullName>
    </submittedName>
</protein>
<dbReference type="AlphaFoldDB" id="A0A1A7C985"/>
<dbReference type="EMBL" id="LOCQ01000028">
    <property type="protein sequence ID" value="OBV41569.1"/>
    <property type="molecule type" value="Genomic_DNA"/>
</dbReference>
<dbReference type="OrthoDB" id="8661492at2"/>